<keyword evidence="10" id="KW-1185">Reference proteome</keyword>
<feature type="domain" description="U-box" evidence="8">
    <location>
        <begin position="9"/>
        <end position="83"/>
    </location>
</feature>
<dbReference type="InterPro" id="IPR045210">
    <property type="entry name" value="RING-Ubox_PUB"/>
</dbReference>
<dbReference type="CDD" id="cd16664">
    <property type="entry name" value="RING-Ubox_PUB"/>
    <property type="match status" value="1"/>
</dbReference>
<dbReference type="Gene3D" id="1.25.10.10">
    <property type="entry name" value="Leucine-rich Repeat Variant"/>
    <property type="match status" value="1"/>
</dbReference>
<dbReference type="RefSeq" id="XP_008460887.1">
    <property type="nucleotide sequence ID" value="XM_008462665.2"/>
</dbReference>
<dbReference type="PROSITE" id="PS51698">
    <property type="entry name" value="U_BOX"/>
    <property type="match status" value="1"/>
</dbReference>
<comment type="pathway">
    <text evidence="2 7">Protein modification; protein ubiquitination.</text>
</comment>
<dbReference type="GeneID" id="103499628"/>
<evidence type="ECO:0000256" key="3">
    <source>
        <dbReference type="ARBA" id="ARBA00022679"/>
    </source>
</evidence>
<dbReference type="Proteomes" id="UP001652600">
    <property type="component" value="Chromosome 11"/>
</dbReference>
<keyword evidence="4" id="KW-0677">Repeat</keyword>
<keyword evidence="3 7" id="KW-0808">Transferase</keyword>
<evidence type="ECO:0000313" key="9">
    <source>
        <dbReference type="EnsemblPlants" id="MELO3C023231.2.1"/>
    </source>
</evidence>
<dbReference type="PANTHER" id="PTHR22849">
    <property type="entry name" value="WDSAM1 PROTEIN"/>
    <property type="match status" value="1"/>
</dbReference>
<organism evidence="10 11">
    <name type="scientific">Cucumis melo</name>
    <name type="common">Muskmelon</name>
    <dbReference type="NCBI Taxonomy" id="3656"/>
    <lineage>
        <taxon>Eukaryota</taxon>
        <taxon>Viridiplantae</taxon>
        <taxon>Streptophyta</taxon>
        <taxon>Embryophyta</taxon>
        <taxon>Tracheophyta</taxon>
        <taxon>Spermatophyta</taxon>
        <taxon>Magnoliopsida</taxon>
        <taxon>eudicotyledons</taxon>
        <taxon>Gunneridae</taxon>
        <taxon>Pentapetalae</taxon>
        <taxon>rosids</taxon>
        <taxon>fabids</taxon>
        <taxon>Cucurbitales</taxon>
        <taxon>Cucurbitaceae</taxon>
        <taxon>Benincaseae</taxon>
        <taxon>Cucumis</taxon>
    </lineage>
</organism>
<dbReference type="Pfam" id="PF04564">
    <property type="entry name" value="U-box"/>
    <property type="match status" value="1"/>
</dbReference>
<dbReference type="FunFam" id="3.30.40.10:FF:000442">
    <property type="entry name" value="RING-type E3 ubiquitin transferase"/>
    <property type="match status" value="1"/>
</dbReference>
<evidence type="ECO:0000313" key="11">
    <source>
        <dbReference type="RefSeq" id="XP_008460887.1"/>
    </source>
</evidence>
<keyword evidence="5 7" id="KW-0833">Ubl conjugation pathway</keyword>
<dbReference type="OrthoDB" id="10064100at2759"/>
<dbReference type="SUPFAM" id="SSF48371">
    <property type="entry name" value="ARM repeat"/>
    <property type="match status" value="1"/>
</dbReference>
<dbReference type="PROSITE" id="PS50176">
    <property type="entry name" value="ARM_REPEAT"/>
    <property type="match status" value="1"/>
</dbReference>
<dbReference type="eggNOG" id="ENOG502QWES">
    <property type="taxonomic scope" value="Eukaryota"/>
</dbReference>
<dbReference type="EC" id="2.3.2.27" evidence="7"/>
<dbReference type="AlphaFoldDB" id="A0A1S3CDG2"/>
<dbReference type="InterPro" id="IPR000225">
    <property type="entry name" value="Armadillo"/>
</dbReference>
<dbReference type="InParanoid" id="A0A1S3CDG2"/>
<reference evidence="9" key="1">
    <citation type="submission" date="2023-03" db="UniProtKB">
        <authorList>
            <consortium name="EnsemblPlants"/>
        </authorList>
    </citation>
    <scope>IDENTIFICATION</scope>
</reference>
<dbReference type="SMART" id="SM00504">
    <property type="entry name" value="Ubox"/>
    <property type="match status" value="1"/>
</dbReference>
<dbReference type="Gene3D" id="3.30.40.10">
    <property type="entry name" value="Zinc/RING finger domain, C3HC4 (zinc finger)"/>
    <property type="match status" value="1"/>
</dbReference>
<gene>
    <name evidence="11" type="primary">LOC103499628</name>
    <name evidence="9" type="synonym">103499628</name>
</gene>
<dbReference type="InterPro" id="IPR045185">
    <property type="entry name" value="PUB22/23/24-like"/>
</dbReference>
<dbReference type="UniPathway" id="UPA00143"/>
<evidence type="ECO:0000259" key="8">
    <source>
        <dbReference type="PROSITE" id="PS51698"/>
    </source>
</evidence>
<protein>
    <recommendedName>
        <fullName evidence="7 8">U-box domain-containing protein</fullName>
        <ecNumber evidence="7">2.3.2.27</ecNumber>
    </recommendedName>
    <alternativeName>
        <fullName evidence="7">RING-type E3 ubiquitin transferase PUB</fullName>
    </alternativeName>
</protein>
<dbReference type="KEGG" id="cmo:103499628"/>
<evidence type="ECO:0000256" key="5">
    <source>
        <dbReference type="ARBA" id="ARBA00022786"/>
    </source>
</evidence>
<reference evidence="11" key="2">
    <citation type="submission" date="2025-04" db="UniProtKB">
        <authorList>
            <consortium name="RefSeq"/>
        </authorList>
    </citation>
    <scope>IDENTIFICATION</scope>
</reference>
<evidence type="ECO:0000313" key="10">
    <source>
        <dbReference type="Proteomes" id="UP001652600"/>
    </source>
</evidence>
<evidence type="ECO:0000256" key="1">
    <source>
        <dbReference type="ARBA" id="ARBA00000900"/>
    </source>
</evidence>
<dbReference type="EnsemblPlants" id="MELO3C023231.2.1">
    <property type="protein sequence ID" value="MELO3C023231.2.1"/>
    <property type="gene ID" value="MELO3C023231.2"/>
</dbReference>
<evidence type="ECO:0000256" key="6">
    <source>
        <dbReference type="PROSITE-ProRule" id="PRU00259"/>
    </source>
</evidence>
<dbReference type="InterPro" id="IPR003613">
    <property type="entry name" value="Ubox_domain"/>
</dbReference>
<evidence type="ECO:0000256" key="7">
    <source>
        <dbReference type="RuleBase" id="RU369093"/>
    </source>
</evidence>
<dbReference type="SMR" id="A0A1S3CDG2"/>
<feature type="repeat" description="ARM" evidence="6">
    <location>
        <begin position="232"/>
        <end position="261"/>
    </location>
</feature>
<evidence type="ECO:0000256" key="4">
    <source>
        <dbReference type="ARBA" id="ARBA00022737"/>
    </source>
</evidence>
<comment type="function">
    <text evidence="7">Functions as an E3 ubiquitin ligase.</text>
</comment>
<accession>A0A1S3CDG2</accession>
<dbReference type="PANTHER" id="PTHR22849:SF103">
    <property type="entry name" value="U-BOX DOMAIN-CONTAINING PROTEIN"/>
    <property type="match status" value="1"/>
</dbReference>
<dbReference type="InterPro" id="IPR016024">
    <property type="entry name" value="ARM-type_fold"/>
</dbReference>
<sequence>MKEADDHETIPHLFRCPISLDLFKDPVTLCTGQTYERSSIEKWLASGNLTCPVTMQKLQDPSFVPNNTLRHLICQWLQMSDQINPQCVSTIDSMAALRIKLESDEFSYEYKLQVLQRVRILCEEFPSRNSCLIQIGFLSVLLELIFGQEEAKLSQEYQEFVEQALSFMVAMVSLEQIQPLNVLMDESKLSRFMVLFSNGTSMIKISLCHLVQAISSSVETKDLSVLLGNTTELLREIVQLLHHNSEASDAATKAICSLSNLEQNINNLVVEGAVTGLISYISNAQQRERSSAREAMAAIEKLLVLRSAKEEVVNNPDGVNVIVKMVFRVSDHGGSESAVSSLIILCYDSVEAREKAIRGGVLSQLLLLLQSQCCAKTKTKARILLKLLRSKWVEDKRNM</sequence>
<dbReference type="InterPro" id="IPR013083">
    <property type="entry name" value="Znf_RING/FYVE/PHD"/>
</dbReference>
<dbReference type="Gramene" id="MELO3C023231.2.1">
    <property type="protein sequence ID" value="MELO3C023231.2.1"/>
    <property type="gene ID" value="MELO3C023231.2"/>
</dbReference>
<dbReference type="GO" id="GO:0061630">
    <property type="term" value="F:ubiquitin protein ligase activity"/>
    <property type="evidence" value="ECO:0007669"/>
    <property type="project" value="UniProtKB-UniRule"/>
</dbReference>
<dbReference type="Pfam" id="PF25598">
    <property type="entry name" value="ARM_PUB"/>
    <property type="match status" value="1"/>
</dbReference>
<name>A0A1S3CDG2_CUCME</name>
<proteinExistence type="predicted"/>
<evidence type="ECO:0000256" key="2">
    <source>
        <dbReference type="ARBA" id="ARBA00004906"/>
    </source>
</evidence>
<dbReference type="InterPro" id="IPR011989">
    <property type="entry name" value="ARM-like"/>
</dbReference>
<dbReference type="GO" id="GO:0016567">
    <property type="term" value="P:protein ubiquitination"/>
    <property type="evidence" value="ECO:0007669"/>
    <property type="project" value="UniProtKB-UniRule"/>
</dbReference>
<dbReference type="InterPro" id="IPR058678">
    <property type="entry name" value="ARM_PUB"/>
</dbReference>
<dbReference type="SUPFAM" id="SSF57850">
    <property type="entry name" value="RING/U-box"/>
    <property type="match status" value="1"/>
</dbReference>
<comment type="catalytic activity">
    <reaction evidence="1 7">
        <text>S-ubiquitinyl-[E2 ubiquitin-conjugating enzyme]-L-cysteine + [acceptor protein]-L-lysine = [E2 ubiquitin-conjugating enzyme]-L-cysteine + N(6)-ubiquitinyl-[acceptor protein]-L-lysine.</text>
        <dbReference type="EC" id="2.3.2.27"/>
    </reaction>
</comment>